<accession>A0A0W0VIZ6</accession>
<keyword evidence="1" id="KW-1133">Transmembrane helix</keyword>
<dbReference type="PATRIC" id="fig|45067.4.peg.2077"/>
<gene>
    <name evidence="2" type="ORF">Llan_1984</name>
</gene>
<evidence type="ECO:0000313" key="2">
    <source>
        <dbReference type="EMBL" id="KTD20055.1"/>
    </source>
</evidence>
<keyword evidence="1" id="KW-0472">Membrane</keyword>
<comment type="caution">
    <text evidence="2">The sequence shown here is derived from an EMBL/GenBank/DDBJ whole genome shotgun (WGS) entry which is preliminary data.</text>
</comment>
<dbReference type="RefSeq" id="WP_028373004.1">
    <property type="nucleotide sequence ID" value="NZ_CAAAJD010000027.1"/>
</dbReference>
<feature type="transmembrane region" description="Helical" evidence="1">
    <location>
        <begin position="7"/>
        <end position="25"/>
    </location>
</feature>
<evidence type="ECO:0000256" key="1">
    <source>
        <dbReference type="SAM" id="Phobius"/>
    </source>
</evidence>
<proteinExistence type="predicted"/>
<sequence>MLNHCKIVIIFIRAMACIVLINYSLHASTLYEHDFSKGDGGWESMLSLLDKSQIPKNHINCTISWLGLYACTIHANIIDGNNQLKSPWMLDKNHAYPGAGDLNLLTWFRPQTPIDISNAILEIDMATKDLNLKGGKLVFWFQTTTVNRKYANFALTGMPIEIPSDGKYRRVVLDLSKKQNWTCLGSSVSRSDTYECKTIEEAARNLDVNFGFIIFPVSGSPDPKVQPSGTINIRSIKISTKDKSA</sequence>
<keyword evidence="3" id="KW-1185">Reference proteome</keyword>
<dbReference type="STRING" id="45067.Llan_1984"/>
<keyword evidence="1" id="KW-0812">Transmembrane</keyword>
<reference evidence="2 3" key="1">
    <citation type="submission" date="2015-11" db="EMBL/GenBank/DDBJ databases">
        <title>Genomic analysis of 38 Legionella species identifies large and diverse effector repertoires.</title>
        <authorList>
            <person name="Burstein D."/>
            <person name="Amaro F."/>
            <person name="Zusman T."/>
            <person name="Lifshitz Z."/>
            <person name="Cohen O."/>
            <person name="Gilbert J.A."/>
            <person name="Pupko T."/>
            <person name="Shuman H.A."/>
            <person name="Segal G."/>
        </authorList>
    </citation>
    <scope>NUCLEOTIDE SEQUENCE [LARGE SCALE GENOMIC DNA]</scope>
    <source>
        <strain evidence="2 3">ATCC 49751</strain>
    </source>
</reference>
<organism evidence="2 3">
    <name type="scientific">Legionella lansingensis</name>
    <dbReference type="NCBI Taxonomy" id="45067"/>
    <lineage>
        <taxon>Bacteria</taxon>
        <taxon>Pseudomonadati</taxon>
        <taxon>Pseudomonadota</taxon>
        <taxon>Gammaproteobacteria</taxon>
        <taxon>Legionellales</taxon>
        <taxon>Legionellaceae</taxon>
        <taxon>Legionella</taxon>
    </lineage>
</organism>
<dbReference type="AlphaFoldDB" id="A0A0W0VIZ6"/>
<dbReference type="Proteomes" id="UP000054869">
    <property type="component" value="Unassembled WGS sequence"/>
</dbReference>
<evidence type="ECO:0000313" key="3">
    <source>
        <dbReference type="Proteomes" id="UP000054869"/>
    </source>
</evidence>
<dbReference type="EMBL" id="LNYI01000046">
    <property type="protein sequence ID" value="KTD20055.1"/>
    <property type="molecule type" value="Genomic_DNA"/>
</dbReference>
<protein>
    <submittedName>
        <fullName evidence="2">Uncharacterized protein</fullName>
    </submittedName>
</protein>
<name>A0A0W0VIZ6_9GAMM</name>